<comment type="subunit">
    <text evidence="6">Homodimer.</text>
</comment>
<protein>
    <recommendedName>
        <fullName evidence="6">Iron-sulfur cluster carrier protein</fullName>
    </recommendedName>
</protein>
<keyword evidence="3 6" id="KW-0067">ATP-binding</keyword>
<organism evidence="8 9">
    <name type="scientific">candidate division TA06 bacterium</name>
    <dbReference type="NCBI Taxonomy" id="2250710"/>
    <lineage>
        <taxon>Bacteria</taxon>
        <taxon>Bacteria division TA06</taxon>
    </lineage>
</organism>
<dbReference type="Proteomes" id="UP000736328">
    <property type="component" value="Unassembled WGS sequence"/>
</dbReference>
<feature type="binding site" evidence="6">
    <location>
        <begin position="175"/>
        <end position="182"/>
    </location>
    <ligand>
        <name>ATP</name>
        <dbReference type="ChEBI" id="CHEBI:30616"/>
    </ligand>
</feature>
<dbReference type="GO" id="GO:0051536">
    <property type="term" value="F:iron-sulfur cluster binding"/>
    <property type="evidence" value="ECO:0007669"/>
    <property type="project" value="UniProtKB-UniRule"/>
</dbReference>
<dbReference type="Gene3D" id="3.90.1010.10">
    <property type="match status" value="1"/>
</dbReference>
<evidence type="ECO:0000259" key="7">
    <source>
        <dbReference type="Pfam" id="PF01592"/>
    </source>
</evidence>
<dbReference type="InterPro" id="IPR000808">
    <property type="entry name" value="Mrp-like_CS"/>
</dbReference>
<keyword evidence="2 6" id="KW-0547">Nucleotide-binding</keyword>
<dbReference type="PANTHER" id="PTHR23264">
    <property type="entry name" value="NUCLEOTIDE-BINDING PROTEIN NBP35 YEAST -RELATED"/>
    <property type="match status" value="1"/>
</dbReference>
<accession>A0A933I8F3</accession>
<gene>
    <name evidence="8" type="ORF">HY768_00565</name>
</gene>
<dbReference type="EMBL" id="JACQXR010000005">
    <property type="protein sequence ID" value="MBI4725715.1"/>
    <property type="molecule type" value="Genomic_DNA"/>
</dbReference>
<comment type="function">
    <text evidence="6">Binds and transfers iron-sulfur (Fe-S) clusters to target apoproteins. Can hydrolyze ATP.</text>
</comment>
<sequence>MEYADCKVFSGVALDHATNPRNHGPLKSHDGHARITGPCGDTMEFWMTVVDGHVDKVSFITDGCGSSLACGSMATTLAEGKPIEAAATLRQQDILGALGGLPPELEHCALLAANTIKAACQDYLKNRKAVCDTCGDKSCAASKRNKDESQEAFEDRRKLQSRLCRIRHKIVVLSGKGGVGKSTVAVNLAAALAKAGKRVGLLDIDIHGPSIPTMLGLEGSAVAGPDGEMHPIEVEGIKVVSIGFFLENQDHAVVWRGPMKTGVIKQFLKDVAWGELDYLIVDSPPGTGDEPLSACQLIGSLDGAVIVTTPQRVATVDVRKSITFCRLLEVPVLGVVENMSGFACPKCGQVTQILQTGGGKRIADDLRIPFLGSIPMNPKIAEAGDKGQAFIHHYSSTATSTIVMNIINPIISSCESTKQPNSIDL</sequence>
<dbReference type="SUPFAM" id="SSF52540">
    <property type="entry name" value="P-loop containing nucleoside triphosphate hydrolases"/>
    <property type="match status" value="1"/>
</dbReference>
<reference evidence="8" key="1">
    <citation type="submission" date="2020-07" db="EMBL/GenBank/DDBJ databases">
        <title>Huge and variable diversity of episymbiotic CPR bacteria and DPANN archaea in groundwater ecosystems.</title>
        <authorList>
            <person name="He C.Y."/>
            <person name="Keren R."/>
            <person name="Whittaker M."/>
            <person name="Farag I.F."/>
            <person name="Doudna J."/>
            <person name="Cate J.H.D."/>
            <person name="Banfield J.F."/>
        </authorList>
    </citation>
    <scope>NUCLEOTIDE SEQUENCE</scope>
    <source>
        <strain evidence="8">NC_groundwater_1520_Pr4_B-0.1um_53_5</strain>
    </source>
</reference>
<dbReference type="GO" id="GO:0005524">
    <property type="term" value="F:ATP binding"/>
    <property type="evidence" value="ECO:0007669"/>
    <property type="project" value="UniProtKB-UniRule"/>
</dbReference>
<dbReference type="InterPro" id="IPR019591">
    <property type="entry name" value="Mrp/NBP35_ATP-bd"/>
</dbReference>
<evidence type="ECO:0000256" key="5">
    <source>
        <dbReference type="ARBA" id="ARBA00023014"/>
    </source>
</evidence>
<comment type="caution">
    <text evidence="8">The sequence shown here is derived from an EMBL/GenBank/DDBJ whole genome shotgun (WGS) entry which is preliminary data.</text>
</comment>
<evidence type="ECO:0000256" key="6">
    <source>
        <dbReference type="HAMAP-Rule" id="MF_02040"/>
    </source>
</evidence>
<comment type="similarity">
    <text evidence="6">Belongs to the Mrp/NBP35 ATP-binding proteins family.</text>
</comment>
<dbReference type="GO" id="GO:0016226">
    <property type="term" value="P:iron-sulfur cluster assembly"/>
    <property type="evidence" value="ECO:0007669"/>
    <property type="project" value="InterPro"/>
</dbReference>
<dbReference type="CDD" id="cd06664">
    <property type="entry name" value="IscU_like"/>
    <property type="match status" value="1"/>
</dbReference>
<evidence type="ECO:0000256" key="2">
    <source>
        <dbReference type="ARBA" id="ARBA00022741"/>
    </source>
</evidence>
<dbReference type="PANTHER" id="PTHR23264:SF19">
    <property type="entry name" value="CYTOSOLIC FE-S CLUSTER ASSEMBLY FACTOR NUBP2"/>
    <property type="match status" value="1"/>
</dbReference>
<dbReference type="AlphaFoldDB" id="A0A933I8F3"/>
<dbReference type="Pfam" id="PF01592">
    <property type="entry name" value="NifU_N"/>
    <property type="match status" value="1"/>
</dbReference>
<keyword evidence="5 6" id="KW-0411">Iron-sulfur</keyword>
<dbReference type="GO" id="GO:0016887">
    <property type="term" value="F:ATP hydrolysis activity"/>
    <property type="evidence" value="ECO:0007669"/>
    <property type="project" value="UniProtKB-UniRule"/>
</dbReference>
<dbReference type="InterPro" id="IPR002871">
    <property type="entry name" value="NIF_FeS_clus_asmbl_NifU_N"/>
</dbReference>
<keyword evidence="1 6" id="KW-0479">Metal-binding</keyword>
<dbReference type="GO" id="GO:0005506">
    <property type="term" value="F:iron ion binding"/>
    <property type="evidence" value="ECO:0007669"/>
    <property type="project" value="InterPro"/>
</dbReference>
<dbReference type="GO" id="GO:0140663">
    <property type="term" value="F:ATP-dependent FeS chaperone activity"/>
    <property type="evidence" value="ECO:0007669"/>
    <property type="project" value="InterPro"/>
</dbReference>
<evidence type="ECO:0000256" key="3">
    <source>
        <dbReference type="ARBA" id="ARBA00022840"/>
    </source>
</evidence>
<dbReference type="HAMAP" id="MF_02040">
    <property type="entry name" value="Mrp_NBP35"/>
    <property type="match status" value="1"/>
</dbReference>
<dbReference type="PROSITE" id="PS01215">
    <property type="entry name" value="MRP"/>
    <property type="match status" value="1"/>
</dbReference>
<dbReference type="GO" id="GO:0005829">
    <property type="term" value="C:cytosol"/>
    <property type="evidence" value="ECO:0007669"/>
    <property type="project" value="TreeGrafter"/>
</dbReference>
<feature type="domain" description="NIF system FeS cluster assembly NifU N-terminal" evidence="7">
    <location>
        <begin position="10"/>
        <end position="128"/>
    </location>
</feature>
<evidence type="ECO:0000256" key="1">
    <source>
        <dbReference type="ARBA" id="ARBA00022723"/>
    </source>
</evidence>
<dbReference type="FunFam" id="3.40.50.300:FF:001119">
    <property type="entry name" value="Iron-sulfur cluster carrier protein"/>
    <property type="match status" value="1"/>
</dbReference>
<dbReference type="Pfam" id="PF10609">
    <property type="entry name" value="ParA"/>
    <property type="match status" value="1"/>
</dbReference>
<dbReference type="SUPFAM" id="SSF82649">
    <property type="entry name" value="SufE/NifU"/>
    <property type="match status" value="1"/>
</dbReference>
<dbReference type="CDD" id="cd02037">
    <property type="entry name" value="Mrp_NBP35"/>
    <property type="match status" value="1"/>
</dbReference>
<dbReference type="InterPro" id="IPR033756">
    <property type="entry name" value="YlxH/NBP35"/>
</dbReference>
<keyword evidence="4 6" id="KW-0408">Iron</keyword>
<dbReference type="Gene3D" id="3.40.50.300">
    <property type="entry name" value="P-loop containing nucleotide triphosphate hydrolases"/>
    <property type="match status" value="1"/>
</dbReference>
<name>A0A933I8F3_UNCT6</name>
<proteinExistence type="inferred from homology"/>
<dbReference type="InterPro" id="IPR027417">
    <property type="entry name" value="P-loop_NTPase"/>
</dbReference>
<keyword evidence="6" id="KW-0378">Hydrolase</keyword>
<evidence type="ECO:0000313" key="9">
    <source>
        <dbReference type="Proteomes" id="UP000736328"/>
    </source>
</evidence>
<evidence type="ECO:0000313" key="8">
    <source>
        <dbReference type="EMBL" id="MBI4725715.1"/>
    </source>
</evidence>
<evidence type="ECO:0000256" key="4">
    <source>
        <dbReference type="ARBA" id="ARBA00023004"/>
    </source>
</evidence>